<dbReference type="EMBL" id="CM047744">
    <property type="protein sequence ID" value="KAJ0027895.1"/>
    <property type="molecule type" value="Genomic_DNA"/>
</dbReference>
<evidence type="ECO:0000313" key="2">
    <source>
        <dbReference type="Proteomes" id="UP001163603"/>
    </source>
</evidence>
<comment type="caution">
    <text evidence="1">The sequence shown here is derived from an EMBL/GenBank/DDBJ whole genome shotgun (WGS) entry which is preliminary data.</text>
</comment>
<protein>
    <submittedName>
        <fullName evidence="1">Uncharacterized protein</fullName>
    </submittedName>
</protein>
<accession>A0ACC0Y2E5</accession>
<reference evidence="2" key="1">
    <citation type="journal article" date="2023" name="G3 (Bethesda)">
        <title>Genome assembly and association tests identify interacting loci associated with vigor, precocity, and sex in interspecific pistachio rootstocks.</title>
        <authorList>
            <person name="Palmer W."/>
            <person name="Jacygrad E."/>
            <person name="Sagayaradj S."/>
            <person name="Cavanaugh K."/>
            <person name="Han R."/>
            <person name="Bertier L."/>
            <person name="Beede B."/>
            <person name="Kafkas S."/>
            <person name="Golino D."/>
            <person name="Preece J."/>
            <person name="Michelmore R."/>
        </authorList>
    </citation>
    <scope>NUCLEOTIDE SEQUENCE [LARGE SCALE GENOMIC DNA]</scope>
</reference>
<proteinExistence type="predicted"/>
<name>A0ACC0Y2E5_9ROSI</name>
<dbReference type="Proteomes" id="UP001163603">
    <property type="component" value="Chromosome 9"/>
</dbReference>
<sequence>MSGNSGVTTPTMQEQDSTEKEPPSTPQTDAFASSPARNSSINNHPPRSSPYCVSVQLREETRALIAEIMEQAKNEIFKAFDLGISSEKKKENAQEEEEAEILEKAKNEIYKAFGLVTSSQEQEEDQTNIPPDHEADKPSPRNLQLTPEMSSGSMSSPSHPRKRRLKFFEDDDGGQGKKKMIEVTVPGAEDEQPFLDLSAYPFLREALKLIGFVNESIPNVIESSRLKELEDKWINLWEEQMQLSWKLSELILELRKPFSTEAINPSSPKPKVSTG</sequence>
<gene>
    <name evidence="1" type="ORF">Pint_35186</name>
</gene>
<evidence type="ECO:0000313" key="1">
    <source>
        <dbReference type="EMBL" id="KAJ0027895.1"/>
    </source>
</evidence>
<keyword evidence="2" id="KW-1185">Reference proteome</keyword>
<organism evidence="1 2">
    <name type="scientific">Pistacia integerrima</name>
    <dbReference type="NCBI Taxonomy" id="434235"/>
    <lineage>
        <taxon>Eukaryota</taxon>
        <taxon>Viridiplantae</taxon>
        <taxon>Streptophyta</taxon>
        <taxon>Embryophyta</taxon>
        <taxon>Tracheophyta</taxon>
        <taxon>Spermatophyta</taxon>
        <taxon>Magnoliopsida</taxon>
        <taxon>eudicotyledons</taxon>
        <taxon>Gunneridae</taxon>
        <taxon>Pentapetalae</taxon>
        <taxon>rosids</taxon>
        <taxon>malvids</taxon>
        <taxon>Sapindales</taxon>
        <taxon>Anacardiaceae</taxon>
        <taxon>Pistacia</taxon>
    </lineage>
</organism>